<dbReference type="InterPro" id="IPR008969">
    <property type="entry name" value="CarboxyPept-like_regulatory"/>
</dbReference>
<dbReference type="CDD" id="cd17502">
    <property type="entry name" value="MFS_Azr1_MDR_like"/>
    <property type="match status" value="1"/>
</dbReference>
<comment type="subcellular location">
    <subcellularLocation>
        <location evidence="1">Cell membrane</location>
        <topology evidence="1">Multi-pass membrane protein</topology>
    </subcellularLocation>
</comment>
<feature type="transmembrane region" description="Helical" evidence="8">
    <location>
        <begin position="426"/>
        <end position="452"/>
    </location>
</feature>
<dbReference type="InterPro" id="IPR011701">
    <property type="entry name" value="MFS"/>
</dbReference>
<evidence type="ECO:0000259" key="9">
    <source>
        <dbReference type="PROSITE" id="PS50850"/>
    </source>
</evidence>
<dbReference type="NCBIfam" id="TIGR00711">
    <property type="entry name" value="efflux_EmrB"/>
    <property type="match status" value="1"/>
</dbReference>
<feature type="transmembrane region" description="Helical" evidence="8">
    <location>
        <begin position="517"/>
        <end position="536"/>
    </location>
</feature>
<dbReference type="RefSeq" id="WP_378037363.1">
    <property type="nucleotide sequence ID" value="NZ_JBHSIV010000019.1"/>
</dbReference>
<dbReference type="SUPFAM" id="SSF49464">
    <property type="entry name" value="Carboxypeptidase regulatory domain-like"/>
    <property type="match status" value="2"/>
</dbReference>
<evidence type="ECO:0000256" key="4">
    <source>
        <dbReference type="ARBA" id="ARBA00022692"/>
    </source>
</evidence>
<evidence type="ECO:0000313" key="10">
    <source>
        <dbReference type="EMBL" id="MFC5064014.1"/>
    </source>
</evidence>
<dbReference type="InterPro" id="IPR036259">
    <property type="entry name" value="MFS_trans_sf"/>
</dbReference>
<keyword evidence="6 8" id="KW-0472">Membrane</keyword>
<feature type="transmembrane region" description="Helical" evidence="8">
    <location>
        <begin position="328"/>
        <end position="347"/>
    </location>
</feature>
<name>A0ABV9YPE3_9PSEU</name>
<feature type="transmembrane region" description="Helical" evidence="8">
    <location>
        <begin position="287"/>
        <end position="308"/>
    </location>
</feature>
<proteinExistence type="predicted"/>
<keyword evidence="2" id="KW-0813">Transport</keyword>
<evidence type="ECO:0000256" key="6">
    <source>
        <dbReference type="ARBA" id="ARBA00023136"/>
    </source>
</evidence>
<dbReference type="Gene3D" id="1.20.1720.10">
    <property type="entry name" value="Multidrug resistance protein D"/>
    <property type="match status" value="1"/>
</dbReference>
<dbReference type="Pfam" id="PF07690">
    <property type="entry name" value="MFS_1"/>
    <property type="match status" value="1"/>
</dbReference>
<evidence type="ECO:0000256" key="1">
    <source>
        <dbReference type="ARBA" id="ARBA00004651"/>
    </source>
</evidence>
<feature type="compositionally biased region" description="Gly residues" evidence="7">
    <location>
        <begin position="640"/>
        <end position="649"/>
    </location>
</feature>
<dbReference type="PROSITE" id="PS50850">
    <property type="entry name" value="MFS"/>
    <property type="match status" value="1"/>
</dbReference>
<feature type="compositionally biased region" description="Low complexity" evidence="7">
    <location>
        <begin position="628"/>
        <end position="639"/>
    </location>
</feature>
<keyword evidence="5 8" id="KW-1133">Transmembrane helix</keyword>
<dbReference type="Proteomes" id="UP001595947">
    <property type="component" value="Unassembled WGS sequence"/>
</dbReference>
<evidence type="ECO:0000256" key="5">
    <source>
        <dbReference type="ARBA" id="ARBA00022989"/>
    </source>
</evidence>
<feature type="region of interest" description="Disordered" evidence="7">
    <location>
        <begin position="929"/>
        <end position="959"/>
    </location>
</feature>
<dbReference type="PANTHER" id="PTHR23501">
    <property type="entry name" value="MAJOR FACILITATOR SUPERFAMILY"/>
    <property type="match status" value="1"/>
</dbReference>
<feature type="transmembrane region" description="Helical" evidence="8">
    <location>
        <begin position="220"/>
        <end position="238"/>
    </location>
</feature>
<evidence type="ECO:0000256" key="7">
    <source>
        <dbReference type="SAM" id="MobiDB-lite"/>
    </source>
</evidence>
<organism evidence="10 11">
    <name type="scientific">Actinomycetospora atypica</name>
    <dbReference type="NCBI Taxonomy" id="1290095"/>
    <lineage>
        <taxon>Bacteria</taxon>
        <taxon>Bacillati</taxon>
        <taxon>Actinomycetota</taxon>
        <taxon>Actinomycetes</taxon>
        <taxon>Pseudonocardiales</taxon>
        <taxon>Pseudonocardiaceae</taxon>
        <taxon>Actinomycetospora</taxon>
    </lineage>
</organism>
<feature type="domain" description="Major facilitator superfamily (MFS) profile" evidence="9">
    <location>
        <begin position="29"/>
        <end position="541"/>
    </location>
</feature>
<dbReference type="PANTHER" id="PTHR23501:SF197">
    <property type="entry name" value="COMD"/>
    <property type="match status" value="1"/>
</dbReference>
<feature type="transmembrane region" description="Helical" evidence="8">
    <location>
        <begin position="380"/>
        <end position="405"/>
    </location>
</feature>
<feature type="transmembrane region" description="Helical" evidence="8">
    <location>
        <begin position="26"/>
        <end position="43"/>
    </location>
</feature>
<feature type="transmembrane region" description="Helical" evidence="8">
    <location>
        <begin position="119"/>
        <end position="143"/>
    </location>
</feature>
<feature type="transmembrane region" description="Helical" evidence="8">
    <location>
        <begin position="94"/>
        <end position="113"/>
    </location>
</feature>
<feature type="transmembrane region" description="Helical" evidence="8">
    <location>
        <begin position="354"/>
        <end position="374"/>
    </location>
</feature>
<feature type="transmembrane region" description="Helical" evidence="8">
    <location>
        <begin position="155"/>
        <end position="176"/>
    </location>
</feature>
<keyword evidence="11" id="KW-1185">Reference proteome</keyword>
<gene>
    <name evidence="10" type="ORF">ACFPBZ_17470</name>
</gene>
<feature type="compositionally biased region" description="Polar residues" evidence="7">
    <location>
        <begin position="651"/>
        <end position="660"/>
    </location>
</feature>
<evidence type="ECO:0000256" key="8">
    <source>
        <dbReference type="SAM" id="Phobius"/>
    </source>
</evidence>
<dbReference type="Pfam" id="PF13620">
    <property type="entry name" value="CarboxypepD_reg"/>
    <property type="match status" value="2"/>
</dbReference>
<feature type="transmembrane region" description="Helical" evidence="8">
    <location>
        <begin position="244"/>
        <end position="267"/>
    </location>
</feature>
<reference evidence="11" key="1">
    <citation type="journal article" date="2019" name="Int. J. Syst. Evol. Microbiol.">
        <title>The Global Catalogue of Microorganisms (GCM) 10K type strain sequencing project: providing services to taxonomists for standard genome sequencing and annotation.</title>
        <authorList>
            <consortium name="The Broad Institute Genomics Platform"/>
            <consortium name="The Broad Institute Genome Sequencing Center for Infectious Disease"/>
            <person name="Wu L."/>
            <person name="Ma J."/>
        </authorList>
    </citation>
    <scope>NUCLEOTIDE SEQUENCE [LARGE SCALE GENOMIC DNA]</scope>
    <source>
        <strain evidence="11">CGMCC 4.7093</strain>
    </source>
</reference>
<sequence>MSTTTASPPVSAEKASDSGAFTHRQILTILSGLMLGMFLAALDQNIVSTSIRTIADDLNGLNLQAWATTAYLITATISTPLYGKLSDLYGRKPFFLFAISIFVVGSVLCTISTSMYELAIFRAIQGAGAGGLMSLALTIIGDIVPPRERARYQGFFLAVFGTASVVGPVVGGFFAGTDSIIGITGWRWVFLVNVPIGILALVVVWRVLNLPHTRRERRIDWPGASALAIALVPLLIVAEQGQTWGWGSTNALLCYGIGVVGIIGFVLAERAYGDDALLPLRLFRNGVFSLTTVIAVITGIGMFGGIAIVPQYLQIVTGSSPTQAGLEMIPLVGGLMVGSIISGQLTSRTGRYKVFPVIGLGLMTVGMLLFHFLLHADTPYWLIAVLMVVFGLGLGNCMQTLVLAVQNAVPASDMGVATASATFFRQLGGTLGVSVFISILFSTLGGNIISAFRSASTDPGFLAAAADPAVAANPANAVALNPAAGVARVTEDSSVLQQMDPRLARPFFEGFAASMDLVFLVAACVIAVGFVLIWFLKEVPLRTTSGIQARQAEAAAEGAGPGSVDAAAEVTGPARGGLDVPTSAPAVGAAGAAGSERVLRPSPVPRAGRHESPVATGQWSTGDGQVSNGHVANGHVANGNGHGSDGDGQLGTWSFGSGQHEQADHRQAGHGDSVVLGLLSDGPDEGRGGFSDALSGIPMALHALDGTVVDRTFSAADGSFRLHAPLPGNYVVVANPTTFRPHAELVPLDGVPVRRQFALRRSTPVGGSVLDTTDAPVVGATITVTDARGGVRAVRRTGADGTWECPELEPGTYTVAVLAPGREPVAERLVVDSSAPAGRRGTRHDVRVPVARHTVRGQVRSSSGATVPESLVVLMGADGRVVASTVTDTAGRFEVTDLTEGRYLLTASGFAPVSEQVTVSGHGTAVELTVEPPRPASSEPRPQDEADPVTAPLPVVADR</sequence>
<feature type="region of interest" description="Disordered" evidence="7">
    <location>
        <begin position="586"/>
        <end position="668"/>
    </location>
</feature>
<evidence type="ECO:0000256" key="3">
    <source>
        <dbReference type="ARBA" id="ARBA00022475"/>
    </source>
</evidence>
<keyword evidence="4 8" id="KW-0812">Transmembrane</keyword>
<keyword evidence="3" id="KW-1003">Cell membrane</keyword>
<dbReference type="Gene3D" id="2.60.40.1120">
    <property type="entry name" value="Carboxypeptidase-like, regulatory domain"/>
    <property type="match status" value="2"/>
</dbReference>
<dbReference type="InterPro" id="IPR020846">
    <property type="entry name" value="MFS_dom"/>
</dbReference>
<feature type="transmembrane region" description="Helical" evidence="8">
    <location>
        <begin position="188"/>
        <end position="208"/>
    </location>
</feature>
<feature type="compositionally biased region" description="Polar residues" evidence="7">
    <location>
        <begin position="615"/>
        <end position="627"/>
    </location>
</feature>
<dbReference type="Gene3D" id="1.20.1250.20">
    <property type="entry name" value="MFS general substrate transporter like domains"/>
    <property type="match status" value="1"/>
</dbReference>
<accession>A0ABV9YPE3</accession>
<dbReference type="EMBL" id="JBHSIV010000019">
    <property type="protein sequence ID" value="MFC5064014.1"/>
    <property type="molecule type" value="Genomic_DNA"/>
</dbReference>
<evidence type="ECO:0000313" key="11">
    <source>
        <dbReference type="Proteomes" id="UP001595947"/>
    </source>
</evidence>
<protein>
    <submittedName>
        <fullName evidence="10">MFS transporter</fullName>
    </submittedName>
</protein>
<evidence type="ECO:0000256" key="2">
    <source>
        <dbReference type="ARBA" id="ARBA00022448"/>
    </source>
</evidence>
<dbReference type="InterPro" id="IPR004638">
    <property type="entry name" value="EmrB-like"/>
</dbReference>
<dbReference type="SUPFAM" id="SSF103473">
    <property type="entry name" value="MFS general substrate transporter"/>
    <property type="match status" value="1"/>
</dbReference>
<comment type="caution">
    <text evidence="10">The sequence shown here is derived from an EMBL/GenBank/DDBJ whole genome shotgun (WGS) entry which is preliminary data.</text>
</comment>